<evidence type="ECO:0000256" key="2">
    <source>
        <dbReference type="SAM" id="MobiDB-lite"/>
    </source>
</evidence>
<keyword evidence="4" id="KW-1185">Reference proteome</keyword>
<dbReference type="OrthoDB" id="427480at2759"/>
<dbReference type="PANTHER" id="PTHR10566">
    <property type="entry name" value="CHAPERONE-ACTIVITY OF BC1 COMPLEX CABC1 -RELATED"/>
    <property type="match status" value="1"/>
</dbReference>
<dbReference type="FunCoup" id="A0A6I9QBV0">
    <property type="interactions" value="2704"/>
</dbReference>
<dbReference type="InterPro" id="IPR050154">
    <property type="entry name" value="UbiB_kinase"/>
</dbReference>
<protein>
    <submittedName>
        <fullName evidence="5">Uncharacterized protein LOC105033407</fullName>
    </submittedName>
</protein>
<feature type="domain" description="ABC1 atypical kinase-like" evidence="3">
    <location>
        <begin position="254"/>
        <end position="509"/>
    </location>
</feature>
<evidence type="ECO:0000313" key="5">
    <source>
        <dbReference type="RefSeq" id="XP_010906485.2"/>
    </source>
</evidence>
<organism evidence="4 5">
    <name type="scientific">Elaeis guineensis var. tenera</name>
    <name type="common">Oil palm</name>
    <dbReference type="NCBI Taxonomy" id="51953"/>
    <lineage>
        <taxon>Eukaryota</taxon>
        <taxon>Viridiplantae</taxon>
        <taxon>Streptophyta</taxon>
        <taxon>Embryophyta</taxon>
        <taxon>Tracheophyta</taxon>
        <taxon>Spermatophyta</taxon>
        <taxon>Magnoliopsida</taxon>
        <taxon>Liliopsida</taxon>
        <taxon>Arecaceae</taxon>
        <taxon>Arecoideae</taxon>
        <taxon>Cocoseae</taxon>
        <taxon>Elaeidinae</taxon>
        <taxon>Elaeis</taxon>
    </lineage>
</organism>
<evidence type="ECO:0000256" key="1">
    <source>
        <dbReference type="ARBA" id="ARBA00009670"/>
    </source>
</evidence>
<evidence type="ECO:0000313" key="4">
    <source>
        <dbReference type="Proteomes" id="UP000504607"/>
    </source>
</evidence>
<dbReference type="CDD" id="cd05121">
    <property type="entry name" value="ABC1_ADCK3-like"/>
    <property type="match status" value="1"/>
</dbReference>
<dbReference type="PANTHER" id="PTHR10566:SF123">
    <property type="entry name" value="PROTEIN KINASE SUPERFAMILY PROTEIN"/>
    <property type="match status" value="1"/>
</dbReference>
<comment type="similarity">
    <text evidence="1">Belongs to the protein kinase superfamily. ADCK protein kinase family.</text>
</comment>
<dbReference type="InterPro" id="IPR004147">
    <property type="entry name" value="ABC1_dom"/>
</dbReference>
<dbReference type="AlphaFoldDB" id="A0A6I9QBV0"/>
<dbReference type="InterPro" id="IPR011009">
    <property type="entry name" value="Kinase-like_dom_sf"/>
</dbReference>
<gene>
    <name evidence="5" type="primary">LOC105033407</name>
</gene>
<dbReference type="Pfam" id="PF03109">
    <property type="entry name" value="ABC1"/>
    <property type="match status" value="1"/>
</dbReference>
<sequence length="839" mass="94657">MSEGRGPLIIVPPASPLPTPSSLSRTSPFDMAVAARSPLVCAVRSSSAGEHEKRMEERGVMRQVLRVGRRDREFLNRRFQFVSKALGDLFWLRNLEDPRALHASRPPAHWSKISHPPGLWGVDLMMADLEALKVYADYIQLASGLWSVPLPDLYDPQKVSDYFNCRPHVLAFRIIEVISSFAFAAIKMQMSRSFNLRRHDVSRDDSLYTSQYYIGLLLKESFLNLGPTFVKVGQSLSTRPDIIGSEISKVLSELHDKIPPFPREAAMKIIEEELGCPVDSIFSNISDEPVAAASFGQVYRGCTLDGSVVAVKVQRPDLLHVMMRDIYILRLGLTFLRKIAKRQNDLSLYADELGKGLAGELDYMKEAANASEFLEAHSQYSFISVPKVLRKLTRKRVLTMEWMIGENPNNLLLLSRGFGQGGNKYSERIRLEAKTCILDLVNKGVEATLVQLFDTGLLHADPHPGNLRYTPEGCIGFLDFGLLCRMEKKHQLAMLASIMHIVNGDWGALVYDLTEMDIARPGTNLRRVKMDLEEALDEVVFNDGIPDIKFSRVLGKIWSIALKYQFRMPPYYTLVLRSLASLEGLALAADQNFKTFQAAYPYVVQKLLYDNSASTRRILYSVVFNKRREFQWKKILLFLRVGSIRNGTNVHNILVTCKSSAYSQNVQDGVFEVANLILQLLPSKDGTVLRRLLMTADATSLTGAMVSKDATFFRRHLSWALADIICHWMIKAIGWNEAIGRHDHQAIVVKGQRGREMDLPPAPSPPVLQKVLSDRRMKVILYKVLHDVRGEPILMLRLCWSSFTIFVTAAALALHRFVVHGLWALFTSVSFVPRHVAVM</sequence>
<dbReference type="InParanoid" id="A0A6I9QBV0"/>
<accession>A0A6I9QBV0</accession>
<dbReference type="Proteomes" id="UP000504607">
    <property type="component" value="Unplaced"/>
</dbReference>
<proteinExistence type="inferred from homology"/>
<dbReference type="RefSeq" id="XP_010906485.2">
    <property type="nucleotide sequence ID" value="XM_010908183.3"/>
</dbReference>
<reference evidence="5" key="1">
    <citation type="submission" date="2025-08" db="UniProtKB">
        <authorList>
            <consortium name="RefSeq"/>
        </authorList>
    </citation>
    <scope>IDENTIFICATION</scope>
</reference>
<feature type="region of interest" description="Disordered" evidence="2">
    <location>
        <begin position="1"/>
        <end position="23"/>
    </location>
</feature>
<dbReference type="SUPFAM" id="SSF56112">
    <property type="entry name" value="Protein kinase-like (PK-like)"/>
    <property type="match status" value="1"/>
</dbReference>
<evidence type="ECO:0000259" key="3">
    <source>
        <dbReference type="Pfam" id="PF03109"/>
    </source>
</evidence>
<name>A0A6I9QBV0_ELAGV</name>